<comment type="caution">
    <text evidence="2">The sequence shown here is derived from an EMBL/GenBank/DDBJ whole genome shotgun (WGS) entry which is preliminary data.</text>
</comment>
<accession>A0A369J2G0</accession>
<reference evidence="2" key="1">
    <citation type="submission" date="2018-04" db="EMBL/GenBank/DDBJ databases">
        <title>Whole genome sequencing of Hypsizygus marmoreus.</title>
        <authorList>
            <person name="Choi I.-G."/>
            <person name="Min B."/>
            <person name="Kim J.-G."/>
            <person name="Kim S."/>
            <person name="Oh Y.-L."/>
            <person name="Kong W.-S."/>
            <person name="Park H."/>
            <person name="Jeong J."/>
            <person name="Song E.-S."/>
        </authorList>
    </citation>
    <scope>NUCLEOTIDE SEQUENCE [LARGE SCALE GENOMIC DNA]</scope>
    <source>
        <strain evidence="2">51987-8</strain>
    </source>
</reference>
<keyword evidence="3" id="KW-1185">Reference proteome</keyword>
<dbReference type="EMBL" id="LUEZ02000096">
    <property type="protein sequence ID" value="RDB14827.1"/>
    <property type="molecule type" value="Genomic_DNA"/>
</dbReference>
<organism evidence="2 3">
    <name type="scientific">Hypsizygus marmoreus</name>
    <name type="common">White beech mushroom</name>
    <name type="synonym">Agaricus marmoreus</name>
    <dbReference type="NCBI Taxonomy" id="39966"/>
    <lineage>
        <taxon>Eukaryota</taxon>
        <taxon>Fungi</taxon>
        <taxon>Dikarya</taxon>
        <taxon>Basidiomycota</taxon>
        <taxon>Agaricomycotina</taxon>
        <taxon>Agaricomycetes</taxon>
        <taxon>Agaricomycetidae</taxon>
        <taxon>Agaricales</taxon>
        <taxon>Tricholomatineae</taxon>
        <taxon>Lyophyllaceae</taxon>
        <taxon>Hypsizygus</taxon>
    </lineage>
</organism>
<sequence length="77" mass="8306">MVLSSTFERSALAAETALVSQSDEEDASEDGPVPISDVEKPDECDAESTPKPRPKNTGKGRGARSFRRSGLGKRRNE</sequence>
<evidence type="ECO:0000313" key="3">
    <source>
        <dbReference type="Proteomes" id="UP000076154"/>
    </source>
</evidence>
<gene>
    <name evidence="2" type="ORF">Hypma_016453</name>
</gene>
<feature type="compositionally biased region" description="Basic residues" evidence="1">
    <location>
        <begin position="52"/>
        <end position="77"/>
    </location>
</feature>
<evidence type="ECO:0000313" key="2">
    <source>
        <dbReference type="EMBL" id="RDB14827.1"/>
    </source>
</evidence>
<name>A0A369J2G0_HYPMA</name>
<dbReference type="InParanoid" id="A0A369J2G0"/>
<dbReference type="Proteomes" id="UP000076154">
    <property type="component" value="Unassembled WGS sequence"/>
</dbReference>
<feature type="region of interest" description="Disordered" evidence="1">
    <location>
        <begin position="15"/>
        <end position="77"/>
    </location>
</feature>
<protein>
    <submittedName>
        <fullName evidence="2">Uncharacterized protein</fullName>
    </submittedName>
</protein>
<proteinExistence type="predicted"/>
<evidence type="ECO:0000256" key="1">
    <source>
        <dbReference type="SAM" id="MobiDB-lite"/>
    </source>
</evidence>
<dbReference type="AlphaFoldDB" id="A0A369J2G0"/>